<evidence type="ECO:0000313" key="1">
    <source>
        <dbReference type="EMBL" id="DAF97598.1"/>
    </source>
</evidence>
<organism evidence="1">
    <name type="scientific">Siphoviridae sp. ctEZK6</name>
    <dbReference type="NCBI Taxonomy" id="2825397"/>
    <lineage>
        <taxon>Viruses</taxon>
        <taxon>Duplodnaviria</taxon>
        <taxon>Heunggongvirae</taxon>
        <taxon>Uroviricota</taxon>
        <taxon>Caudoviricetes</taxon>
    </lineage>
</organism>
<reference evidence="1" key="1">
    <citation type="journal article" date="2021" name="Proc. Natl. Acad. Sci. U.S.A.">
        <title>A Catalog of Tens of Thousands of Viruses from Human Metagenomes Reveals Hidden Associations with Chronic Diseases.</title>
        <authorList>
            <person name="Tisza M.J."/>
            <person name="Buck C.B."/>
        </authorList>
    </citation>
    <scope>NUCLEOTIDE SEQUENCE</scope>
    <source>
        <strain evidence="1">CtEZK6</strain>
    </source>
</reference>
<name>A0A8S5UT95_9CAUD</name>
<protein>
    <submittedName>
        <fullName evidence="1">Uncharacterized protein</fullName>
    </submittedName>
</protein>
<dbReference type="EMBL" id="BK016134">
    <property type="protein sequence ID" value="DAF97598.1"/>
    <property type="molecule type" value="Genomic_DNA"/>
</dbReference>
<accession>A0A8S5UT95</accession>
<proteinExistence type="predicted"/>
<sequence>MCLAAHMQPSEYENLTLLELREFISAINQQRT</sequence>